<dbReference type="Pfam" id="PF05635">
    <property type="entry name" value="23S_rRNA_IVP"/>
    <property type="match status" value="1"/>
</dbReference>
<evidence type="ECO:0000313" key="2">
    <source>
        <dbReference type="Proteomes" id="UP001528920"/>
    </source>
</evidence>
<name>A0ABT5VR12_9BACT</name>
<dbReference type="RefSeq" id="WP_275108574.1">
    <property type="nucleotide sequence ID" value="NZ_JAKJSC010000001.1"/>
</dbReference>
<dbReference type="SUPFAM" id="SSF158446">
    <property type="entry name" value="IVS-encoded protein-like"/>
    <property type="match status" value="1"/>
</dbReference>
<dbReference type="InterPro" id="IPR012657">
    <property type="entry name" value="23S_rRNA-intervening_sequence"/>
</dbReference>
<organism evidence="1 2">
    <name type="scientific">Paralabilibaculum antarcticum</name>
    <dbReference type="NCBI Taxonomy" id="2912572"/>
    <lineage>
        <taxon>Bacteria</taxon>
        <taxon>Pseudomonadati</taxon>
        <taxon>Bacteroidota</taxon>
        <taxon>Bacteroidia</taxon>
        <taxon>Marinilabiliales</taxon>
        <taxon>Marinifilaceae</taxon>
        <taxon>Paralabilibaculum</taxon>
    </lineage>
</organism>
<dbReference type="PIRSF" id="PIRSF035652">
    <property type="entry name" value="CHP02436"/>
    <property type="match status" value="1"/>
</dbReference>
<dbReference type="NCBIfam" id="TIGR02436">
    <property type="entry name" value="four helix bundle protein"/>
    <property type="match status" value="1"/>
</dbReference>
<comment type="caution">
    <text evidence="1">The sequence shown here is derived from an EMBL/GenBank/DDBJ whole genome shotgun (WGS) entry which is preliminary data.</text>
</comment>
<dbReference type="PANTHER" id="PTHR38471:SF2">
    <property type="entry name" value="FOUR HELIX BUNDLE PROTEIN"/>
    <property type="match status" value="1"/>
</dbReference>
<dbReference type="Gene3D" id="1.20.1440.60">
    <property type="entry name" value="23S rRNA-intervening sequence"/>
    <property type="match status" value="1"/>
</dbReference>
<keyword evidence="2" id="KW-1185">Reference proteome</keyword>
<accession>A0ABT5VR12</accession>
<gene>
    <name evidence="1" type="ORF">L3049_04380</name>
</gene>
<evidence type="ECO:0000313" key="1">
    <source>
        <dbReference type="EMBL" id="MDE5417237.1"/>
    </source>
</evidence>
<protein>
    <submittedName>
        <fullName evidence="1">Four helix bundle protein</fullName>
    </submittedName>
</protein>
<dbReference type="PANTHER" id="PTHR38471">
    <property type="entry name" value="FOUR HELIX BUNDLE PROTEIN"/>
    <property type="match status" value="1"/>
</dbReference>
<proteinExistence type="predicted"/>
<reference evidence="1 2" key="1">
    <citation type="submission" date="2022-01" db="EMBL/GenBank/DDBJ databases">
        <title>Labilibaculum sp. nov, a marine bacterium isolated from Antarctica.</title>
        <authorList>
            <person name="Dai W."/>
        </authorList>
    </citation>
    <scope>NUCLEOTIDE SEQUENCE [LARGE SCALE GENOMIC DNA]</scope>
    <source>
        <strain evidence="1 2">DW002</strain>
    </source>
</reference>
<dbReference type="Proteomes" id="UP001528920">
    <property type="component" value="Unassembled WGS sequence"/>
</dbReference>
<dbReference type="EMBL" id="JAKJSC010000001">
    <property type="protein sequence ID" value="MDE5417237.1"/>
    <property type="molecule type" value="Genomic_DNA"/>
</dbReference>
<dbReference type="InterPro" id="IPR036583">
    <property type="entry name" value="23S_rRNA_IVS_sf"/>
</dbReference>
<sequence length="118" mass="13597">MKQNDLQSRLFKFSVGVIKQVRLFPNTREYQVISYQILKSATSVGANYEEAQAAVSNADFSNKVAISVKEIRETNYWIRIINAISKENADWIKFEHESLELMKILGSIHSKVSRKCKK</sequence>